<dbReference type="Proteomes" id="UP001057402">
    <property type="component" value="Chromosome 1"/>
</dbReference>
<comment type="caution">
    <text evidence="1">The sequence shown here is derived from an EMBL/GenBank/DDBJ whole genome shotgun (WGS) entry which is preliminary data.</text>
</comment>
<protein>
    <submittedName>
        <fullName evidence="1">Uncharacterized protein</fullName>
    </submittedName>
</protein>
<name>A0ACB9SEU2_9MYRT</name>
<proteinExistence type="predicted"/>
<sequence>MEEVEAVRDGGETNAEDVDTALDMESRIKEAMRVRVPHFKEQADSLTFEGVRRLIEKDLGLEMHALDEHRRFIKHLLLQCLECGDNNHDNASKNSGETPHNSMSPNKEEVHELSDEPESKTKAKGNSSEDEKLEPKMGSMPGKKALSHDNGDKAAVTQIEIKKAIMKRGAYFRANSEKITMSGVRRLLEEDLDLEKHSLDSHKKFINEQLERVSFYNVLQSPEASESTGAVKKKPVKISAGRQRTRDAEGNSVSSDDENDDVEDEEKPRKKIAKGKIQSLEGEKKRKVPPAKEPKMSRKKRATAKEEDTNDDNESDDNKVESAGDESPSSPKPSKKKEVSTPVYGKQVERLKSIIKSCGMSVPPAIYKKVKQISESKREAHLIKELEGILSKEGLSINPSEKEIKDVRKKKERAKELEGIDTSNIVSSSRRRTTSRYFPPPPPPKPKEPDEEEGSDDEEGEEDDDEDNEEEEGENDDGNEDSQSEETSEDQEDSD</sequence>
<accession>A0ACB9SEU2</accession>
<evidence type="ECO:0000313" key="1">
    <source>
        <dbReference type="EMBL" id="KAI4389772.1"/>
    </source>
</evidence>
<organism evidence="1 2">
    <name type="scientific">Melastoma candidum</name>
    <dbReference type="NCBI Taxonomy" id="119954"/>
    <lineage>
        <taxon>Eukaryota</taxon>
        <taxon>Viridiplantae</taxon>
        <taxon>Streptophyta</taxon>
        <taxon>Embryophyta</taxon>
        <taxon>Tracheophyta</taxon>
        <taxon>Spermatophyta</taxon>
        <taxon>Magnoliopsida</taxon>
        <taxon>eudicotyledons</taxon>
        <taxon>Gunneridae</taxon>
        <taxon>Pentapetalae</taxon>
        <taxon>rosids</taxon>
        <taxon>malvids</taxon>
        <taxon>Myrtales</taxon>
        <taxon>Melastomataceae</taxon>
        <taxon>Melastomatoideae</taxon>
        <taxon>Melastomateae</taxon>
        <taxon>Melastoma</taxon>
    </lineage>
</organism>
<evidence type="ECO:0000313" key="2">
    <source>
        <dbReference type="Proteomes" id="UP001057402"/>
    </source>
</evidence>
<keyword evidence="2" id="KW-1185">Reference proteome</keyword>
<reference evidence="2" key="1">
    <citation type="journal article" date="2023" name="Front. Plant Sci.">
        <title>Chromosomal-level genome assembly of Melastoma candidum provides insights into trichome evolution.</title>
        <authorList>
            <person name="Zhong Y."/>
            <person name="Wu W."/>
            <person name="Sun C."/>
            <person name="Zou P."/>
            <person name="Liu Y."/>
            <person name="Dai S."/>
            <person name="Zhou R."/>
        </authorList>
    </citation>
    <scope>NUCLEOTIDE SEQUENCE [LARGE SCALE GENOMIC DNA]</scope>
</reference>
<dbReference type="EMBL" id="CM042880">
    <property type="protein sequence ID" value="KAI4389772.1"/>
    <property type="molecule type" value="Genomic_DNA"/>
</dbReference>
<gene>
    <name evidence="1" type="ORF">MLD38_001959</name>
</gene>